<proteinExistence type="predicted"/>
<evidence type="ECO:0000313" key="1">
    <source>
        <dbReference type="EMBL" id="PSB04657.1"/>
    </source>
</evidence>
<organism evidence="1 2">
    <name type="scientific">Merismopedia glauca CCAP 1448/3</name>
    <dbReference type="NCBI Taxonomy" id="1296344"/>
    <lineage>
        <taxon>Bacteria</taxon>
        <taxon>Bacillati</taxon>
        <taxon>Cyanobacteriota</taxon>
        <taxon>Cyanophyceae</taxon>
        <taxon>Synechococcales</taxon>
        <taxon>Merismopediaceae</taxon>
        <taxon>Merismopedia</taxon>
    </lineage>
</organism>
<dbReference type="RefSeq" id="WP_106287166.1">
    <property type="nucleotide sequence ID" value="NZ_CAWNTC010000176.1"/>
</dbReference>
<accession>A0A2T1C932</accession>
<dbReference type="OrthoDB" id="9796641at2"/>
<evidence type="ECO:0000313" key="2">
    <source>
        <dbReference type="Proteomes" id="UP000238762"/>
    </source>
</evidence>
<gene>
    <name evidence="1" type="ORF">C7B64_02955</name>
</gene>
<dbReference type="Proteomes" id="UP000238762">
    <property type="component" value="Unassembled WGS sequence"/>
</dbReference>
<comment type="caution">
    <text evidence="1">The sequence shown here is derived from an EMBL/GenBank/DDBJ whole genome shotgun (WGS) entry which is preliminary data.</text>
</comment>
<reference evidence="1 2" key="2">
    <citation type="submission" date="2018-03" db="EMBL/GenBank/DDBJ databases">
        <title>The ancient ancestry and fast evolution of plastids.</title>
        <authorList>
            <person name="Moore K.R."/>
            <person name="Magnabosco C."/>
            <person name="Momper L."/>
            <person name="Gold D.A."/>
            <person name="Bosak T."/>
            <person name="Fournier G.P."/>
        </authorList>
    </citation>
    <scope>NUCLEOTIDE SEQUENCE [LARGE SCALE GENOMIC DNA]</scope>
    <source>
        <strain evidence="1 2">CCAP 1448/3</strain>
    </source>
</reference>
<name>A0A2T1C932_9CYAN</name>
<sequence length="93" mass="10060">MSNISRTDWSRIDAMGDDNIDTSDIPPLTDKFFSNAKLRIPSSSVATVAVNVDSETLAWFQSKGEEAAPHMAAALKIYAEAQKTSATIVRQSA</sequence>
<reference evidence="1 2" key="1">
    <citation type="submission" date="2018-02" db="EMBL/GenBank/DDBJ databases">
        <authorList>
            <person name="Cohen D.B."/>
            <person name="Kent A.D."/>
        </authorList>
    </citation>
    <scope>NUCLEOTIDE SEQUENCE [LARGE SCALE GENOMIC DNA]</scope>
    <source>
        <strain evidence="1 2">CCAP 1448/3</strain>
    </source>
</reference>
<protein>
    <recommendedName>
        <fullName evidence="3">3-oxoacyl-ACP synthase</fullName>
    </recommendedName>
</protein>
<keyword evidence="2" id="KW-1185">Reference proteome</keyword>
<evidence type="ECO:0008006" key="3">
    <source>
        <dbReference type="Google" id="ProtNLM"/>
    </source>
</evidence>
<dbReference type="EMBL" id="PVWJ01000009">
    <property type="protein sequence ID" value="PSB04657.1"/>
    <property type="molecule type" value="Genomic_DNA"/>
</dbReference>
<dbReference type="AlphaFoldDB" id="A0A2T1C932"/>